<dbReference type="InterPro" id="IPR050297">
    <property type="entry name" value="LipidA_mod_glycosyltrf_83"/>
</dbReference>
<organism evidence="9 10">
    <name type="scientific">Thiobacter aerophilum</name>
    <dbReference type="NCBI Taxonomy" id="3121275"/>
    <lineage>
        <taxon>Bacteria</taxon>
        <taxon>Pseudomonadati</taxon>
        <taxon>Pseudomonadota</taxon>
        <taxon>Betaproteobacteria</taxon>
        <taxon>Burkholderiales</taxon>
        <taxon>Thiobacteraceae</taxon>
        <taxon>Thiobacter</taxon>
    </lineage>
</organism>
<keyword evidence="5 8" id="KW-0812">Transmembrane</keyword>
<evidence type="ECO:0000256" key="7">
    <source>
        <dbReference type="ARBA" id="ARBA00023136"/>
    </source>
</evidence>
<evidence type="ECO:0008006" key="11">
    <source>
        <dbReference type="Google" id="ProtNLM"/>
    </source>
</evidence>
<feature type="transmembrane region" description="Helical" evidence="8">
    <location>
        <begin position="216"/>
        <end position="235"/>
    </location>
</feature>
<dbReference type="RefSeq" id="WP_347307941.1">
    <property type="nucleotide sequence ID" value="NZ_JBAJEX010000004.1"/>
</dbReference>
<evidence type="ECO:0000256" key="1">
    <source>
        <dbReference type="ARBA" id="ARBA00004651"/>
    </source>
</evidence>
<feature type="transmembrane region" description="Helical" evidence="8">
    <location>
        <begin position="184"/>
        <end position="204"/>
    </location>
</feature>
<comment type="subcellular location">
    <subcellularLocation>
        <location evidence="1">Cell membrane</location>
        <topology evidence="1">Multi-pass membrane protein</topology>
    </subcellularLocation>
</comment>
<dbReference type="PANTHER" id="PTHR33908:SF11">
    <property type="entry name" value="MEMBRANE PROTEIN"/>
    <property type="match status" value="1"/>
</dbReference>
<keyword evidence="3" id="KW-0328">Glycosyltransferase</keyword>
<dbReference type="PANTHER" id="PTHR33908">
    <property type="entry name" value="MANNOSYLTRANSFERASE YKCB-RELATED"/>
    <property type="match status" value="1"/>
</dbReference>
<evidence type="ECO:0000256" key="4">
    <source>
        <dbReference type="ARBA" id="ARBA00022679"/>
    </source>
</evidence>
<gene>
    <name evidence="9" type="ORF">V6E02_06350</name>
</gene>
<feature type="transmembrane region" description="Helical" evidence="8">
    <location>
        <begin position="351"/>
        <end position="374"/>
    </location>
</feature>
<comment type="caution">
    <text evidence="9">The sequence shown here is derived from an EMBL/GenBank/DDBJ whole genome shotgun (WGS) entry which is preliminary data.</text>
</comment>
<feature type="transmembrane region" description="Helical" evidence="8">
    <location>
        <begin position="400"/>
        <end position="419"/>
    </location>
</feature>
<dbReference type="Proteomes" id="UP001482231">
    <property type="component" value="Unassembled WGS sequence"/>
</dbReference>
<evidence type="ECO:0000313" key="9">
    <source>
        <dbReference type="EMBL" id="MEO1766829.1"/>
    </source>
</evidence>
<reference evidence="9 10" key="1">
    <citation type="submission" date="2024-02" db="EMBL/GenBank/DDBJ databases">
        <title>New thermophilic sulfur-oxidizing bacteria from a hot springs of the Uzon caldera (Kamchatka, Russia).</title>
        <authorList>
            <person name="Dukat A.M."/>
            <person name="Elcheninov A.G."/>
            <person name="Frolov E.N."/>
        </authorList>
    </citation>
    <scope>NUCLEOTIDE SEQUENCE [LARGE SCALE GENOMIC DNA]</scope>
    <source>
        <strain evidence="9 10">AK1</strain>
    </source>
</reference>
<accession>A0ABV0EE18</accession>
<feature type="transmembrane region" description="Helical" evidence="8">
    <location>
        <begin position="18"/>
        <end position="35"/>
    </location>
</feature>
<evidence type="ECO:0000256" key="5">
    <source>
        <dbReference type="ARBA" id="ARBA00022692"/>
    </source>
</evidence>
<evidence type="ECO:0000256" key="3">
    <source>
        <dbReference type="ARBA" id="ARBA00022676"/>
    </source>
</evidence>
<keyword evidence="10" id="KW-1185">Reference proteome</keyword>
<name>A0ABV0EE18_9BURK</name>
<keyword evidence="2" id="KW-1003">Cell membrane</keyword>
<feature type="transmembrane region" description="Helical" evidence="8">
    <location>
        <begin position="426"/>
        <end position="449"/>
    </location>
</feature>
<evidence type="ECO:0000313" key="10">
    <source>
        <dbReference type="Proteomes" id="UP001482231"/>
    </source>
</evidence>
<evidence type="ECO:0000256" key="6">
    <source>
        <dbReference type="ARBA" id="ARBA00022989"/>
    </source>
</evidence>
<feature type="transmembrane region" description="Helical" evidence="8">
    <location>
        <begin position="124"/>
        <end position="141"/>
    </location>
</feature>
<keyword evidence="4" id="KW-0808">Transferase</keyword>
<keyword evidence="6 8" id="KW-1133">Transmembrane helix</keyword>
<sequence>MSHPAGVSCSDRAWLKPWIYLLVCLVWLLPGLTGHDPWKPDEAYGFGLIYHIVRSGDWVVPTLGGEPFMEKPPLYFLTAALFVHLLSPPLALHDAARLTSAFYMAITLLCLAFTARHLYAKERAWPAVMAFVGCFGLLLPAHQILTDLAMVSGTAMGLLGLAMARSRPVAGGILLGTGAGVGFMSKGLLAPGLLGVTAVAMLAFPAWRARGYVRSLGVAAIAVLPWVTIWPFALYRRSPQLFVEWLWINNFGRFLGFAPLGPTSEPFFYLLRLPYLAWPAVPFALWTLWRNRLRCLTRAELQLPCVFLAVALGVLSLSSSARELYALPLLLPIALLAAVEMESLPRRLEGALYGLGLGFFALAACVLWVIWAAVDLGVPAAVAARLTAFQPGYQPTARPLALGFAITISLGWLALMALARQRPGRALLGWSSGVALAWALAATLLLPWLNTGMSYRGMLMSLKRALPAQYRCMESHGLGEPQRALLDYYLGITTHRHETGGKDACDLILWQGSARENTPWPEGRWRLLWQGARPGDTKERYWLFQREGAA</sequence>
<evidence type="ECO:0000256" key="8">
    <source>
        <dbReference type="SAM" id="Phobius"/>
    </source>
</evidence>
<keyword evidence="7 8" id="KW-0472">Membrane</keyword>
<protein>
    <recommendedName>
        <fullName evidence="11">Glycosyltransferase RgtA/B/C/D-like domain-containing protein</fullName>
    </recommendedName>
</protein>
<evidence type="ECO:0000256" key="2">
    <source>
        <dbReference type="ARBA" id="ARBA00022475"/>
    </source>
</evidence>
<feature type="transmembrane region" description="Helical" evidence="8">
    <location>
        <begin position="267"/>
        <end position="289"/>
    </location>
</feature>
<feature type="transmembrane region" description="Helical" evidence="8">
    <location>
        <begin position="101"/>
        <end position="118"/>
    </location>
</feature>
<proteinExistence type="predicted"/>
<dbReference type="EMBL" id="JBAJEX010000004">
    <property type="protein sequence ID" value="MEO1766829.1"/>
    <property type="molecule type" value="Genomic_DNA"/>
</dbReference>